<evidence type="ECO:0000313" key="1">
    <source>
        <dbReference type="Proteomes" id="UP000887579"/>
    </source>
</evidence>
<sequence length="79" mass="8854">MLSRTLGNVSALAFKTEMAQNLRKKIDGPNVTESAEETYEQAKDKAQDLKKSAESFKNSVRDGKSGPVWFLFINLFTII</sequence>
<accession>A0AC34FS55</accession>
<reference evidence="2" key="1">
    <citation type="submission" date="2022-11" db="UniProtKB">
        <authorList>
            <consortium name="WormBaseParasite"/>
        </authorList>
    </citation>
    <scope>IDENTIFICATION</scope>
</reference>
<protein>
    <submittedName>
        <fullName evidence="2">Uncharacterized protein</fullName>
    </submittedName>
</protein>
<dbReference type="Proteomes" id="UP000887579">
    <property type="component" value="Unplaced"/>
</dbReference>
<proteinExistence type="predicted"/>
<name>A0AC34FS55_9BILA</name>
<dbReference type="WBParaSite" id="ES5_v2.g19946.t1">
    <property type="protein sequence ID" value="ES5_v2.g19946.t1"/>
    <property type="gene ID" value="ES5_v2.g19946"/>
</dbReference>
<organism evidence="1 2">
    <name type="scientific">Panagrolaimus sp. ES5</name>
    <dbReference type="NCBI Taxonomy" id="591445"/>
    <lineage>
        <taxon>Eukaryota</taxon>
        <taxon>Metazoa</taxon>
        <taxon>Ecdysozoa</taxon>
        <taxon>Nematoda</taxon>
        <taxon>Chromadorea</taxon>
        <taxon>Rhabditida</taxon>
        <taxon>Tylenchina</taxon>
        <taxon>Panagrolaimomorpha</taxon>
        <taxon>Panagrolaimoidea</taxon>
        <taxon>Panagrolaimidae</taxon>
        <taxon>Panagrolaimus</taxon>
    </lineage>
</organism>
<evidence type="ECO:0000313" key="2">
    <source>
        <dbReference type="WBParaSite" id="ES5_v2.g19946.t1"/>
    </source>
</evidence>